<keyword evidence="4" id="KW-1185">Reference proteome</keyword>
<organism evidence="3 4">
    <name type="scientific">Alligator mississippiensis</name>
    <name type="common">American alligator</name>
    <dbReference type="NCBI Taxonomy" id="8496"/>
    <lineage>
        <taxon>Eukaryota</taxon>
        <taxon>Metazoa</taxon>
        <taxon>Chordata</taxon>
        <taxon>Craniata</taxon>
        <taxon>Vertebrata</taxon>
        <taxon>Euteleostomi</taxon>
        <taxon>Archelosauria</taxon>
        <taxon>Archosauria</taxon>
        <taxon>Crocodylia</taxon>
        <taxon>Alligatoridae</taxon>
        <taxon>Alligatorinae</taxon>
        <taxon>Alligator</taxon>
    </lineage>
</organism>
<dbReference type="EMBL" id="AKHW03004812">
    <property type="protein sequence ID" value="KYO28714.1"/>
    <property type="molecule type" value="Genomic_DNA"/>
</dbReference>
<dbReference type="GO" id="GO:0036464">
    <property type="term" value="C:cytoplasmic ribonucleoprotein granule"/>
    <property type="evidence" value="ECO:0007669"/>
    <property type="project" value="TreeGrafter"/>
</dbReference>
<feature type="region of interest" description="Disordered" evidence="1">
    <location>
        <begin position="1"/>
        <end position="44"/>
    </location>
</feature>
<dbReference type="PANTHER" id="PTHR12876:SF10">
    <property type="entry name" value="ENDORIBONUCLEASE ZC3H12A"/>
    <property type="match status" value="1"/>
</dbReference>
<dbReference type="Pfam" id="PF18039">
    <property type="entry name" value="UBA_6"/>
    <property type="match status" value="1"/>
</dbReference>
<accession>A0A151MW39</accession>
<feature type="compositionally biased region" description="Basic and acidic residues" evidence="1">
    <location>
        <begin position="91"/>
        <end position="104"/>
    </location>
</feature>
<comment type="caution">
    <text evidence="3">The sequence shown here is derived from an EMBL/GenBank/DDBJ whole genome shotgun (WGS) entry which is preliminary data.</text>
</comment>
<gene>
    <name evidence="3" type="ORF">Y1Q_0015232</name>
</gene>
<dbReference type="InterPro" id="IPR040546">
    <property type="entry name" value="Rege-1_UBA-like"/>
</dbReference>
<dbReference type="GO" id="GO:0004521">
    <property type="term" value="F:RNA endonuclease activity"/>
    <property type="evidence" value="ECO:0007669"/>
    <property type="project" value="TreeGrafter"/>
</dbReference>
<dbReference type="PANTHER" id="PTHR12876">
    <property type="entry name" value="N4BP1-RELATED"/>
    <property type="match status" value="1"/>
</dbReference>
<reference evidence="3 4" key="1">
    <citation type="journal article" date="2012" name="Genome Biol.">
        <title>Sequencing three crocodilian genomes to illuminate the evolution of archosaurs and amniotes.</title>
        <authorList>
            <person name="St John J.A."/>
            <person name="Braun E.L."/>
            <person name="Isberg S.R."/>
            <person name="Miles L.G."/>
            <person name="Chong A.Y."/>
            <person name="Gongora J."/>
            <person name="Dalzell P."/>
            <person name="Moran C."/>
            <person name="Bed'hom B."/>
            <person name="Abzhanov A."/>
            <person name="Burgess S.C."/>
            <person name="Cooksey A.M."/>
            <person name="Castoe T.A."/>
            <person name="Crawford N.G."/>
            <person name="Densmore L.D."/>
            <person name="Drew J.C."/>
            <person name="Edwards S.V."/>
            <person name="Faircloth B.C."/>
            <person name="Fujita M.K."/>
            <person name="Greenwold M.J."/>
            <person name="Hoffmann F.G."/>
            <person name="Howard J.M."/>
            <person name="Iguchi T."/>
            <person name="Janes D.E."/>
            <person name="Khan S.Y."/>
            <person name="Kohno S."/>
            <person name="de Koning A.J."/>
            <person name="Lance S.L."/>
            <person name="McCarthy F.M."/>
            <person name="McCormack J.E."/>
            <person name="Merchant M.E."/>
            <person name="Peterson D.G."/>
            <person name="Pollock D.D."/>
            <person name="Pourmand N."/>
            <person name="Raney B.J."/>
            <person name="Roessler K.A."/>
            <person name="Sanford J.R."/>
            <person name="Sawyer R.H."/>
            <person name="Schmidt C.J."/>
            <person name="Triplett E.W."/>
            <person name="Tuberville T.D."/>
            <person name="Venegas-Anaya M."/>
            <person name="Howard J.T."/>
            <person name="Jarvis E.D."/>
            <person name="Guillette L.J.Jr."/>
            <person name="Glenn T.C."/>
            <person name="Green R.E."/>
            <person name="Ray D.A."/>
        </authorList>
    </citation>
    <scope>NUCLEOTIDE SEQUENCE [LARGE SCALE GENOMIC DNA]</scope>
    <source>
        <strain evidence="3">KSC_2009_1</strain>
    </source>
</reference>
<feature type="domain" description="Rege-1 UBA-like" evidence="2">
    <location>
        <begin position="46"/>
        <end position="87"/>
    </location>
</feature>
<dbReference type="InterPro" id="IPR051101">
    <property type="entry name" value="ZC3H12/N4BP1_RNase_Reg"/>
</dbReference>
<name>A0A151MW39_ALLMI</name>
<dbReference type="GO" id="GO:0003729">
    <property type="term" value="F:mRNA binding"/>
    <property type="evidence" value="ECO:0007669"/>
    <property type="project" value="TreeGrafter"/>
</dbReference>
<dbReference type="Proteomes" id="UP000050525">
    <property type="component" value="Unassembled WGS sequence"/>
</dbReference>
<dbReference type="GO" id="GO:0061158">
    <property type="term" value="P:3'-UTR-mediated mRNA destabilization"/>
    <property type="evidence" value="ECO:0007669"/>
    <property type="project" value="TreeGrafter"/>
</dbReference>
<evidence type="ECO:0000256" key="1">
    <source>
        <dbReference type="SAM" id="MobiDB-lite"/>
    </source>
</evidence>
<proteinExistence type="predicted"/>
<evidence type="ECO:0000313" key="3">
    <source>
        <dbReference type="EMBL" id="KYO28714.1"/>
    </source>
</evidence>
<dbReference type="STRING" id="8496.A0A151MW39"/>
<evidence type="ECO:0000313" key="4">
    <source>
        <dbReference type="Proteomes" id="UP000050525"/>
    </source>
</evidence>
<sequence length="145" mass="15235">MYESDYLSLPSVGGEGEGEAGLPSLAGAAPEWLGSAEPGPADSTEMKMRVDFFRKLGYTSEEIRAVLQKLGLNADTNAVLGELVKHGAAAAEREASDAPQEGREAPLVPRGGLANKTPQLVATLEEKESSNLRPVVIDGSNVAMR</sequence>
<evidence type="ECO:0000259" key="2">
    <source>
        <dbReference type="Pfam" id="PF18039"/>
    </source>
</evidence>
<dbReference type="GO" id="GO:0005634">
    <property type="term" value="C:nucleus"/>
    <property type="evidence" value="ECO:0007669"/>
    <property type="project" value="TreeGrafter"/>
</dbReference>
<protein>
    <recommendedName>
        <fullName evidence="2">Rege-1 UBA-like domain-containing protein</fullName>
    </recommendedName>
</protein>
<dbReference type="AlphaFoldDB" id="A0A151MW39"/>
<feature type="region of interest" description="Disordered" evidence="1">
    <location>
        <begin position="88"/>
        <end position="145"/>
    </location>
</feature>